<dbReference type="InterPro" id="IPR002525">
    <property type="entry name" value="Transp_IS110-like_N"/>
</dbReference>
<keyword evidence="4" id="KW-1185">Reference proteome</keyword>
<dbReference type="InterPro" id="IPR047650">
    <property type="entry name" value="Transpos_IS110"/>
</dbReference>
<feature type="domain" description="Transposase IS110-like N-terminal" evidence="1">
    <location>
        <begin position="9"/>
        <end position="165"/>
    </location>
</feature>
<evidence type="ECO:0000313" key="4">
    <source>
        <dbReference type="Proteomes" id="UP000245469"/>
    </source>
</evidence>
<feature type="domain" description="Transposase IS116/IS110/IS902 C-terminal" evidence="2">
    <location>
        <begin position="267"/>
        <end position="348"/>
    </location>
</feature>
<accession>A0A315ZA34</accession>
<dbReference type="Pfam" id="PF01548">
    <property type="entry name" value="DEDD_Tnp_IS110"/>
    <property type="match status" value="1"/>
</dbReference>
<evidence type="ECO:0000259" key="1">
    <source>
        <dbReference type="Pfam" id="PF01548"/>
    </source>
</evidence>
<dbReference type="AlphaFoldDB" id="A0A315ZA34"/>
<dbReference type="RefSeq" id="WP_109776808.1">
    <property type="nucleotide sequence ID" value="NZ_QGDQ01000072.1"/>
</dbReference>
<name>A0A315ZA34_9ACTN</name>
<evidence type="ECO:0000313" key="3">
    <source>
        <dbReference type="EMBL" id="PWJ42446.1"/>
    </source>
</evidence>
<dbReference type="Proteomes" id="UP000245469">
    <property type="component" value="Unassembled WGS sequence"/>
</dbReference>
<dbReference type="GO" id="GO:0003677">
    <property type="term" value="F:DNA binding"/>
    <property type="evidence" value="ECO:0007669"/>
    <property type="project" value="InterPro"/>
</dbReference>
<dbReference type="Pfam" id="PF02371">
    <property type="entry name" value="Transposase_20"/>
    <property type="match status" value="1"/>
</dbReference>
<dbReference type="NCBIfam" id="NF033542">
    <property type="entry name" value="transpos_IS110"/>
    <property type="match status" value="1"/>
</dbReference>
<dbReference type="PANTHER" id="PTHR33055">
    <property type="entry name" value="TRANSPOSASE FOR INSERTION SEQUENCE ELEMENT IS1111A"/>
    <property type="match status" value="1"/>
</dbReference>
<proteinExistence type="predicted"/>
<comment type="caution">
    <text evidence="3">The sequence shown here is derived from an EMBL/GenBank/DDBJ whole genome shotgun (WGS) entry which is preliminary data.</text>
</comment>
<evidence type="ECO:0000259" key="2">
    <source>
        <dbReference type="Pfam" id="PF02371"/>
    </source>
</evidence>
<dbReference type="GO" id="GO:0006313">
    <property type="term" value="P:DNA transposition"/>
    <property type="evidence" value="ECO:0007669"/>
    <property type="project" value="InterPro"/>
</dbReference>
<dbReference type="OrthoDB" id="9815354at2"/>
<dbReference type="GO" id="GO:0004803">
    <property type="term" value="F:transposase activity"/>
    <property type="evidence" value="ECO:0007669"/>
    <property type="project" value="InterPro"/>
</dbReference>
<dbReference type="PANTHER" id="PTHR33055:SF15">
    <property type="entry name" value="TRANSPOSASE-RELATED"/>
    <property type="match status" value="1"/>
</dbReference>
<sequence length="428" mass="46370">MDVIHERVAGIDISKSDIKVCVRIPAPAGKKNTRAFSHEVRTFPTTHSGLTAAAEWVGSAGVSVVAMESTGQYWKPVFYTFEALLGTAGVKVWLVNPFHIKKVPGRKSDVTDAVWIAQVTACGLINPSFVPDPITRQARMLSRAREGLVVDRTRVKQRIHDLLTEAGFRLSSVATDIFGISGRAMLAAVINGEADPVALAGLARGKLAAKTDGLIEAMTTFAGAFDETTRFLLKTQLERLDAITADIAKIDAQLEVVQAPFRCTIARVITLPGAGVISVRAVLAETGADMAAFESAEALCSWAGVCPGNTQSGDRRGNGATRPGNPHLKRALHQIAEAAVRVKDSYYQGLYQRLKARMDREKALMVIMHKILTAIWHMVRREQEFNPTQVQARPMDAKAKARAAQRLTKKLEGLGFHVALTDAEAQAA</sequence>
<gene>
    <name evidence="3" type="ORF">BXY45_1721</name>
</gene>
<dbReference type="EMBL" id="QGDQ01000072">
    <property type="protein sequence ID" value="PWJ42446.1"/>
    <property type="molecule type" value="Genomic_DNA"/>
</dbReference>
<protein>
    <submittedName>
        <fullName evidence="3">Transposase</fullName>
    </submittedName>
</protein>
<reference evidence="3 4" key="1">
    <citation type="submission" date="2018-03" db="EMBL/GenBank/DDBJ databases">
        <title>Genomic Encyclopedia of Archaeal and Bacterial Type Strains, Phase II (KMG-II): from individual species to whole genera.</title>
        <authorList>
            <person name="Goeker M."/>
        </authorList>
    </citation>
    <scope>NUCLEOTIDE SEQUENCE [LARGE SCALE GENOMIC DNA]</scope>
    <source>
        <strain evidence="3 4">DSM 44889</strain>
    </source>
</reference>
<organism evidence="3 4">
    <name type="scientific">Quadrisphaera granulorum</name>
    <dbReference type="NCBI Taxonomy" id="317664"/>
    <lineage>
        <taxon>Bacteria</taxon>
        <taxon>Bacillati</taxon>
        <taxon>Actinomycetota</taxon>
        <taxon>Actinomycetes</taxon>
        <taxon>Kineosporiales</taxon>
        <taxon>Kineosporiaceae</taxon>
        <taxon>Quadrisphaera</taxon>
    </lineage>
</organism>
<dbReference type="InterPro" id="IPR003346">
    <property type="entry name" value="Transposase_20"/>
</dbReference>